<dbReference type="Gene3D" id="1.10.287.70">
    <property type="match status" value="1"/>
</dbReference>
<protein>
    <recommendedName>
        <fullName evidence="13">Glutamate receptor</fullName>
    </recommendedName>
</protein>
<evidence type="ECO:0000256" key="14">
    <source>
        <dbReference type="PIRSR" id="PIRSR037090-50"/>
    </source>
</evidence>
<evidence type="ECO:0000256" key="17">
    <source>
        <dbReference type="SAM" id="SignalP"/>
    </source>
</evidence>
<comment type="subcellular location">
    <subcellularLocation>
        <location evidence="1">Membrane</location>
        <topology evidence="1">Multi-pass membrane protein</topology>
    </subcellularLocation>
</comment>
<keyword evidence="6 16" id="KW-1133">Transmembrane helix</keyword>
<dbReference type="Pfam" id="PF01094">
    <property type="entry name" value="ANF_receptor"/>
    <property type="match status" value="1"/>
</dbReference>
<keyword evidence="9 13" id="KW-0675">Receptor</keyword>
<comment type="function">
    <text evidence="13">Glutamate-gated receptor that probably acts as non-selective cation channel.</text>
</comment>
<dbReference type="GO" id="GO:1901701">
    <property type="term" value="P:cellular response to oxygen-containing compound"/>
    <property type="evidence" value="ECO:0007669"/>
    <property type="project" value="UniProtKB-ARBA"/>
</dbReference>
<evidence type="ECO:0000256" key="7">
    <source>
        <dbReference type="ARBA" id="ARBA00023065"/>
    </source>
</evidence>
<feature type="compositionally biased region" description="Polar residues" evidence="15">
    <location>
        <begin position="908"/>
        <end position="918"/>
    </location>
</feature>
<feature type="transmembrane region" description="Helical" evidence="16">
    <location>
        <begin position="591"/>
        <end position="611"/>
    </location>
</feature>
<dbReference type="FunFam" id="3.40.190.10:FF:000175">
    <property type="entry name" value="Glutamate receptor"/>
    <property type="match status" value="1"/>
</dbReference>
<name>A0AAW1KWE2_SAPOF</name>
<dbReference type="PIRSF" id="PIRSF037090">
    <property type="entry name" value="Iontro_Glu-like_rcpt_pln"/>
    <property type="match status" value="1"/>
</dbReference>
<keyword evidence="12 13" id="KW-0407">Ion channel</keyword>
<evidence type="ECO:0000313" key="20">
    <source>
        <dbReference type="Proteomes" id="UP001443914"/>
    </source>
</evidence>
<keyword evidence="20" id="KW-1185">Reference proteome</keyword>
<feature type="transmembrane region" description="Helical" evidence="16">
    <location>
        <begin position="834"/>
        <end position="854"/>
    </location>
</feature>
<feature type="domain" description="Ionotropic glutamate receptor C-terminal" evidence="18">
    <location>
        <begin position="472"/>
        <end position="813"/>
    </location>
</feature>
<keyword evidence="3 13" id="KW-0813">Transport</keyword>
<dbReference type="FunFam" id="1.10.287.70:FF:000037">
    <property type="entry name" value="Glutamate receptor"/>
    <property type="match status" value="1"/>
</dbReference>
<sequence length="959" mass="106178">MMILRVLGILVLMGVIFATNGDTNSSKRPEVVTIGAIYSFDSVIGKVAKVAIQAAVDDVNSSPQVLHGTKLNISMKNSNFNGFLGFVEAMRLMEEDVVAIIGPQSSVLAHIMSLLAGGFQVPLLSYAALDPTLSSLEYPYFVRTTQSDLFQMSAVAEIVYYFGWRQVTVIYTDDDYGRNGIAALGDKLAGKQCSISYKATINPESSRADIMEMLFQVSMQESRILVLHTYSDLGMKVLNVARTLQLVESGFAWIATNWLTDVIDTYSPLSSSSLSDIQGLLTLRMHTPESQAKRNFMSRWNDLVRKENSSASMGLNTYGLYAYDSVWILAKALDAYFNEGNNISFSNNSMLSQLKGSSLHLDVMTTFDGGNILLSKILGTNMTGLTGVIKFDSERNLINPAFEIINIAGTGHNTIGYWSNSSGLSVQSPEVLSSKPSNQTSSTPRLFSVIWPGQTTEKPRGWVYPSNGKLLKIGVPRRVVYREFVSYSASTDTFTGFCIDVFTSAVTLLPYALPYKLVPFGNGTNDPNINDLIDNLSTGVFDAVIGDVAITTSRTMKADFTQPYIESGLVVVATVKAKQSNAWAFMRPFSPMMWCITAAFFIVVGCVVWILEHRLNDEFRGPPKKQIATILWFSCSTWFFAHRENTVSTLGRLVLIIWLFVVLIINSSYTASLTSMLTVQQLSSPVKDIHSLIASNEPIGYRDGSYAYDYLKDELKVPESHLISLKSEEDCAKALLNGPHNGGIGALVDKSAYMELFLSTRCEFTVVGQEFTKNGWGFAFPRDSPLATDMSTAILKLSENGDLQRIHDKWLLRSGACSSQDTQLQVDRLELRSFWGLFLIIGIACLVALIAYFVRMMVQYINHHDPPEEEDPSSGQTSRSSRLHTFLSFADEKEEEIKRRAKKRQLEDSPTSSSTPVYASNRGLVHMSLNGSRINHVEMDISPGGRSITWNDEGLDHKT</sequence>
<dbReference type="EMBL" id="JBDFQZ010000005">
    <property type="protein sequence ID" value="KAK9725677.1"/>
    <property type="molecule type" value="Genomic_DNA"/>
</dbReference>
<evidence type="ECO:0000256" key="1">
    <source>
        <dbReference type="ARBA" id="ARBA00004141"/>
    </source>
</evidence>
<keyword evidence="5 17" id="KW-0732">Signal</keyword>
<evidence type="ECO:0000313" key="19">
    <source>
        <dbReference type="EMBL" id="KAK9725677.1"/>
    </source>
</evidence>
<evidence type="ECO:0000256" key="9">
    <source>
        <dbReference type="ARBA" id="ARBA00023170"/>
    </source>
</evidence>
<dbReference type="FunFam" id="3.40.190.10:FF:000054">
    <property type="entry name" value="Glutamate receptor"/>
    <property type="match status" value="1"/>
</dbReference>
<evidence type="ECO:0000256" key="13">
    <source>
        <dbReference type="PIRNR" id="PIRNR037090"/>
    </source>
</evidence>
<evidence type="ECO:0000256" key="8">
    <source>
        <dbReference type="ARBA" id="ARBA00023136"/>
    </source>
</evidence>
<feature type="transmembrane region" description="Helical" evidence="16">
    <location>
        <begin position="653"/>
        <end position="677"/>
    </location>
</feature>
<dbReference type="SMART" id="SM00079">
    <property type="entry name" value="PBPe"/>
    <property type="match status" value="1"/>
</dbReference>
<keyword evidence="4 16" id="KW-0812">Transmembrane</keyword>
<feature type="signal peptide" evidence="17">
    <location>
        <begin position="1"/>
        <end position="18"/>
    </location>
</feature>
<reference evidence="19" key="1">
    <citation type="submission" date="2024-03" db="EMBL/GenBank/DDBJ databases">
        <title>WGS assembly of Saponaria officinalis var. Norfolk2.</title>
        <authorList>
            <person name="Jenkins J."/>
            <person name="Shu S."/>
            <person name="Grimwood J."/>
            <person name="Barry K."/>
            <person name="Goodstein D."/>
            <person name="Schmutz J."/>
            <person name="Leebens-Mack J."/>
            <person name="Osbourn A."/>
        </authorList>
    </citation>
    <scope>NUCLEOTIDE SEQUENCE [LARGE SCALE GENOMIC DNA]</scope>
    <source>
        <strain evidence="19">JIC</strain>
    </source>
</reference>
<dbReference type="GO" id="GO:0015276">
    <property type="term" value="F:ligand-gated monoatomic ion channel activity"/>
    <property type="evidence" value="ECO:0007669"/>
    <property type="project" value="InterPro"/>
</dbReference>
<gene>
    <name evidence="19" type="ORF">RND81_05G161800</name>
</gene>
<organism evidence="19 20">
    <name type="scientific">Saponaria officinalis</name>
    <name type="common">Common soapwort</name>
    <name type="synonym">Lychnis saponaria</name>
    <dbReference type="NCBI Taxonomy" id="3572"/>
    <lineage>
        <taxon>Eukaryota</taxon>
        <taxon>Viridiplantae</taxon>
        <taxon>Streptophyta</taxon>
        <taxon>Embryophyta</taxon>
        <taxon>Tracheophyta</taxon>
        <taxon>Spermatophyta</taxon>
        <taxon>Magnoliopsida</taxon>
        <taxon>eudicotyledons</taxon>
        <taxon>Gunneridae</taxon>
        <taxon>Pentapetalae</taxon>
        <taxon>Caryophyllales</taxon>
        <taxon>Caryophyllaceae</taxon>
        <taxon>Caryophylleae</taxon>
        <taxon>Saponaria</taxon>
    </lineage>
</organism>
<evidence type="ECO:0000259" key="18">
    <source>
        <dbReference type="SMART" id="SM00079"/>
    </source>
</evidence>
<evidence type="ECO:0000256" key="6">
    <source>
        <dbReference type="ARBA" id="ARBA00022989"/>
    </source>
</evidence>
<dbReference type="InterPro" id="IPR044440">
    <property type="entry name" value="GABAb_receptor_plant_PBP1"/>
</dbReference>
<keyword evidence="14" id="KW-1015">Disulfide bond</keyword>
<feature type="chain" id="PRO_5043945968" description="Glutamate receptor" evidence="17">
    <location>
        <begin position="19"/>
        <end position="959"/>
    </location>
</feature>
<dbReference type="PANTHER" id="PTHR18966">
    <property type="entry name" value="IONOTROPIC GLUTAMATE RECEPTOR"/>
    <property type="match status" value="1"/>
</dbReference>
<evidence type="ECO:0000256" key="4">
    <source>
        <dbReference type="ARBA" id="ARBA00022692"/>
    </source>
</evidence>
<keyword evidence="11 13" id="KW-1071">Ligand-gated ion channel</keyword>
<dbReference type="Gene3D" id="3.40.50.2300">
    <property type="match status" value="2"/>
</dbReference>
<dbReference type="GO" id="GO:0007165">
    <property type="term" value="P:signal transduction"/>
    <property type="evidence" value="ECO:0007669"/>
    <property type="project" value="UniProtKB-ARBA"/>
</dbReference>
<dbReference type="Pfam" id="PF10613">
    <property type="entry name" value="Lig_chan-Glu_bd"/>
    <property type="match status" value="1"/>
</dbReference>
<keyword evidence="10" id="KW-0325">Glycoprotein</keyword>
<dbReference type="Pfam" id="PF00060">
    <property type="entry name" value="Lig_chan"/>
    <property type="match status" value="1"/>
</dbReference>
<evidence type="ECO:0000256" key="10">
    <source>
        <dbReference type="ARBA" id="ARBA00023180"/>
    </source>
</evidence>
<dbReference type="InterPro" id="IPR015683">
    <property type="entry name" value="Ionotropic_Glu_rcpt"/>
</dbReference>
<dbReference type="Gene3D" id="3.40.190.10">
    <property type="entry name" value="Periplasmic binding protein-like II"/>
    <property type="match status" value="2"/>
</dbReference>
<accession>A0AAW1KWE2</accession>
<dbReference type="InterPro" id="IPR001320">
    <property type="entry name" value="Iontro_rcpt_C"/>
</dbReference>
<evidence type="ECO:0000256" key="16">
    <source>
        <dbReference type="SAM" id="Phobius"/>
    </source>
</evidence>
<evidence type="ECO:0000256" key="11">
    <source>
        <dbReference type="ARBA" id="ARBA00023286"/>
    </source>
</evidence>
<dbReference type="InterPro" id="IPR017103">
    <property type="entry name" value="Iontropic_Glu_rcpt_pln"/>
</dbReference>
<dbReference type="PRINTS" id="PR01176">
    <property type="entry name" value="GABABRECEPTR"/>
</dbReference>
<dbReference type="InterPro" id="IPR028082">
    <property type="entry name" value="Peripla_BP_I"/>
</dbReference>
<dbReference type="CDD" id="cd19990">
    <property type="entry name" value="PBP1_GABAb_receptor_plant"/>
    <property type="match status" value="1"/>
</dbReference>
<dbReference type="CDD" id="cd13686">
    <property type="entry name" value="GluR_Plant"/>
    <property type="match status" value="1"/>
</dbReference>
<dbReference type="AlphaFoldDB" id="A0AAW1KWE2"/>
<dbReference type="SUPFAM" id="SSF53850">
    <property type="entry name" value="Periplasmic binding protein-like II"/>
    <property type="match status" value="1"/>
</dbReference>
<comment type="similarity">
    <text evidence="2 13">Belongs to the glutamate-gated ion channel (TC 1.A.10.1) family.</text>
</comment>
<dbReference type="SUPFAM" id="SSF53822">
    <property type="entry name" value="Periplasmic binding protein-like I"/>
    <property type="match status" value="1"/>
</dbReference>
<keyword evidence="8 13" id="KW-0472">Membrane</keyword>
<evidence type="ECO:0000256" key="5">
    <source>
        <dbReference type="ARBA" id="ARBA00022729"/>
    </source>
</evidence>
<dbReference type="GO" id="GO:0009611">
    <property type="term" value="P:response to wounding"/>
    <property type="evidence" value="ECO:0007669"/>
    <property type="project" value="UniProtKB-ARBA"/>
</dbReference>
<proteinExistence type="inferred from homology"/>
<dbReference type="GO" id="GO:0016020">
    <property type="term" value="C:membrane"/>
    <property type="evidence" value="ECO:0007669"/>
    <property type="project" value="UniProtKB-SubCell"/>
</dbReference>
<feature type="region of interest" description="Disordered" evidence="15">
    <location>
        <begin position="898"/>
        <end position="918"/>
    </location>
</feature>
<keyword evidence="7 13" id="KW-0406">Ion transport</keyword>
<evidence type="ECO:0000256" key="2">
    <source>
        <dbReference type="ARBA" id="ARBA00008685"/>
    </source>
</evidence>
<dbReference type="InterPro" id="IPR001828">
    <property type="entry name" value="ANF_lig-bd_rcpt"/>
</dbReference>
<dbReference type="InterPro" id="IPR019594">
    <property type="entry name" value="Glu/Gly-bd"/>
</dbReference>
<evidence type="ECO:0000256" key="3">
    <source>
        <dbReference type="ARBA" id="ARBA00022448"/>
    </source>
</evidence>
<comment type="caution">
    <text evidence="19">The sequence shown here is derived from an EMBL/GenBank/DDBJ whole genome shotgun (WGS) entry which is preliminary data.</text>
</comment>
<dbReference type="FunFam" id="3.40.50.2300:FF:000081">
    <property type="entry name" value="Glutamate receptor"/>
    <property type="match status" value="1"/>
</dbReference>
<evidence type="ECO:0000256" key="15">
    <source>
        <dbReference type="SAM" id="MobiDB-lite"/>
    </source>
</evidence>
<evidence type="ECO:0000256" key="12">
    <source>
        <dbReference type="ARBA" id="ARBA00023303"/>
    </source>
</evidence>
<dbReference type="Proteomes" id="UP001443914">
    <property type="component" value="Unassembled WGS sequence"/>
</dbReference>
<feature type="disulfide bond" evidence="14">
    <location>
        <begin position="762"/>
        <end position="817"/>
    </location>
</feature>